<dbReference type="KEGG" id="tvr:TVD_06105"/>
<sequence>MGNVINLVPDSYYQRLRQFEEDRQLGTFLSALDVIATVTTVDEAALTTWEGLADSVISDEPLTEVLNWVATHRFSLLAMPPRFEEDPSETLPEEKRARLEELGKMAAEASLALESELESLHVQNPVYGRFPGVLPFLRRPDAPWFPAISEPAKVIGAFIDSLYPEDAVSPERAVAAEQPWLGAHVAETLLPWAIARERVGNSRYSAAALSRIETFVPLIPSLFDIHFDFFDPETWGGRFEPEIVAGTLIHLPQAMFDRVLEVTSCDPLRGDLEFPLDPDQPGEEERAARAIIETFELVSVLPVSDGETLTWESIPASVEHHFDALARIDLAPRMSWGHHRFWAFNAMLSSGLDEYVVPDLVAYVRHLPSGALFDEEDLARSLRRIARKLGRLDPYRSVARVGYGDCGYVGLALSNAMENVDVDFSGASFILLLGQDKTFGFADESSIGSPELSEWVPEYRRLAVKRSSTFRLAIDSAFDEGFVSLSCALTAFYLPTQVLAYEGNAAFDWSWLAEALDRAQHWDHEGHVQASVEATVDILDGLADGAESRSVHRMNLSRFLSGARNRISIDKDELKRSLLELREDEDARATRFLEEYVGPANVRWMDRKDVTELHGLVKETVRARDEGHLVAGSPVPGMLLTQWFKFLESRFVRVYDSVVTAELGRDPGRAFGVSGSVAERLSVLEGKGRLKAQVLEQIRDGLPPGLRDDDLLDFLQRFRKVRNKAAHEEMLLPGTFEEIYRELEDGRLREFIEGVLL</sequence>
<evidence type="ECO:0000313" key="2">
    <source>
        <dbReference type="Proteomes" id="UP000064201"/>
    </source>
</evidence>
<dbReference type="STRING" id="106634.TVD_06105"/>
<protein>
    <submittedName>
        <fullName evidence="1">Uncharacterized protein</fullName>
    </submittedName>
</protein>
<accession>A0A0G3G612</accession>
<organism evidence="1 2">
    <name type="scientific">Thioalkalivibrio versutus</name>
    <dbReference type="NCBI Taxonomy" id="106634"/>
    <lineage>
        <taxon>Bacteria</taxon>
        <taxon>Pseudomonadati</taxon>
        <taxon>Pseudomonadota</taxon>
        <taxon>Gammaproteobacteria</taxon>
        <taxon>Chromatiales</taxon>
        <taxon>Ectothiorhodospiraceae</taxon>
        <taxon>Thioalkalivibrio</taxon>
    </lineage>
</organism>
<reference evidence="1 2" key="1">
    <citation type="submission" date="2015-04" db="EMBL/GenBank/DDBJ databases">
        <title>Complete Sequence for the Genome of the Thioalkalivibrio versutus D301.</title>
        <authorList>
            <person name="Mu T."/>
            <person name="Zhou J."/>
            <person name="Xu X."/>
        </authorList>
    </citation>
    <scope>NUCLEOTIDE SEQUENCE [LARGE SCALE GENOMIC DNA]</scope>
    <source>
        <strain evidence="1 2">D301</strain>
    </source>
</reference>
<dbReference type="PATRIC" id="fig|106634.4.peg.1249"/>
<name>A0A0G3G612_9GAMM</name>
<dbReference type="AlphaFoldDB" id="A0A0G3G612"/>
<proteinExistence type="predicted"/>
<evidence type="ECO:0000313" key="1">
    <source>
        <dbReference type="EMBL" id="AKJ94957.1"/>
    </source>
</evidence>
<dbReference type="EMBL" id="CP011367">
    <property type="protein sequence ID" value="AKJ94957.1"/>
    <property type="molecule type" value="Genomic_DNA"/>
</dbReference>
<keyword evidence="2" id="KW-1185">Reference proteome</keyword>
<dbReference type="Proteomes" id="UP000064201">
    <property type="component" value="Chromosome"/>
</dbReference>
<dbReference type="RefSeq" id="WP_047251098.1">
    <property type="nucleotide sequence ID" value="NZ_CP011367.1"/>
</dbReference>
<gene>
    <name evidence="1" type="ORF">TVD_06105</name>
</gene>